<comment type="similarity">
    <text evidence="1">Belongs to the arsA ATPase family.</text>
</comment>
<dbReference type="Gene3D" id="2.60.40.790">
    <property type="match status" value="1"/>
</dbReference>
<protein>
    <submittedName>
        <fullName evidence="3">Chromosome partitioning protein ParA</fullName>
    </submittedName>
</protein>
<proteinExistence type="inferred from homology"/>
<accession>A0A2S0KH88</accession>
<sequence length="405" mass="41979">MVLGPGGSGVSVLAAAGALDLAEASRATRRADGAGATRPSWASVGSTLLVTVDPRSPLPRLLGVFRVPGEAVSVTAELDLLTLDRLAVTESAWIDFTAALNSAGAVGNLLPVVGTIAGIDAGELAGLPGAQEFLLLRAVREAATSGRWQRIVVDLSGAGDPYELLRAPTVLATAISRLWPRHRRLAEASEKPALAPLAGAVEGIARDCEDLGELFTDPHAVAAHLVLPGGERGVEALGDHAALADLMGLPLRSVLVDAGPGLLPTDPVTAAARRVFGAEAGSAVSVLAIDGADAAPSRLSQLRRLDVRLPAPNGRPRGAAAANVVHLGGEGLAARYRLSWRQRLADPERLALGRSGDDLLVTVSGFRHPVRLPSVLRRCRVTGADWDGESLQVDFAPDPAVWPQR</sequence>
<gene>
    <name evidence="3" type="ORF">C6V83_12890</name>
</gene>
<keyword evidence="4" id="KW-1185">Reference proteome</keyword>
<dbReference type="InterPro" id="IPR027417">
    <property type="entry name" value="P-loop_NTPase"/>
</dbReference>
<evidence type="ECO:0000259" key="2">
    <source>
        <dbReference type="Pfam" id="PF17886"/>
    </source>
</evidence>
<dbReference type="InterPro" id="IPR040612">
    <property type="entry name" value="ArsA_HSP20-like"/>
</dbReference>
<reference evidence="3 4" key="1">
    <citation type="submission" date="2018-03" db="EMBL/GenBank/DDBJ databases">
        <title>Characteristics and genome of n-alkane degrading marine bacteria Gordonia iterans isolated from crude oil contaminated in Tae-an, South Korea.</title>
        <authorList>
            <person name="Lee S.-S."/>
            <person name="Kim H."/>
        </authorList>
    </citation>
    <scope>NUCLEOTIDE SEQUENCE [LARGE SCALE GENOMIC DNA]</scope>
    <source>
        <strain evidence="3 4">Co17</strain>
    </source>
</reference>
<dbReference type="Pfam" id="PF17886">
    <property type="entry name" value="ArsA_HSP20"/>
    <property type="match status" value="1"/>
</dbReference>
<dbReference type="AlphaFoldDB" id="A0A2S0KH88"/>
<evidence type="ECO:0000313" key="4">
    <source>
        <dbReference type="Proteomes" id="UP000239814"/>
    </source>
</evidence>
<dbReference type="Gene3D" id="3.40.50.300">
    <property type="entry name" value="P-loop containing nucleotide triphosphate hydrolases"/>
    <property type="match status" value="1"/>
</dbReference>
<dbReference type="SUPFAM" id="SSF52540">
    <property type="entry name" value="P-loop containing nucleoside triphosphate hydrolases"/>
    <property type="match status" value="1"/>
</dbReference>
<dbReference type="KEGG" id="git:C6V83_12890"/>
<feature type="domain" description="ArsA HSP20-like" evidence="2">
    <location>
        <begin position="335"/>
        <end position="395"/>
    </location>
</feature>
<name>A0A2S0KH88_9ACTN</name>
<organism evidence="3 4">
    <name type="scientific">Gordonia iterans</name>
    <dbReference type="NCBI Taxonomy" id="1004901"/>
    <lineage>
        <taxon>Bacteria</taxon>
        <taxon>Bacillati</taxon>
        <taxon>Actinomycetota</taxon>
        <taxon>Actinomycetes</taxon>
        <taxon>Mycobacteriales</taxon>
        <taxon>Gordoniaceae</taxon>
        <taxon>Gordonia</taxon>
    </lineage>
</organism>
<dbReference type="EMBL" id="CP027433">
    <property type="protein sequence ID" value="AVM01016.1"/>
    <property type="molecule type" value="Genomic_DNA"/>
</dbReference>
<evidence type="ECO:0000313" key="3">
    <source>
        <dbReference type="EMBL" id="AVM01016.1"/>
    </source>
</evidence>
<dbReference type="RefSeq" id="WP_105942729.1">
    <property type="nucleotide sequence ID" value="NZ_CP027433.1"/>
</dbReference>
<dbReference type="Proteomes" id="UP000239814">
    <property type="component" value="Chromosome"/>
</dbReference>
<dbReference type="OrthoDB" id="9780677at2"/>
<evidence type="ECO:0000256" key="1">
    <source>
        <dbReference type="ARBA" id="ARBA00011040"/>
    </source>
</evidence>
<dbReference type="InterPro" id="IPR008978">
    <property type="entry name" value="HSP20-like_chaperone"/>
</dbReference>